<dbReference type="PANTHER" id="PTHR19317:SF0">
    <property type="entry name" value="PRENYLATED RAB ACCEPTOR PROTEIN 1"/>
    <property type="match status" value="1"/>
</dbReference>
<dbReference type="GO" id="GO:0005794">
    <property type="term" value="C:Golgi apparatus"/>
    <property type="evidence" value="ECO:0007669"/>
    <property type="project" value="TreeGrafter"/>
</dbReference>
<reference evidence="8 9" key="1">
    <citation type="submission" date="2019-01" db="EMBL/GenBank/DDBJ databases">
        <authorList>
            <person name="Sayadi A."/>
        </authorList>
    </citation>
    <scope>NUCLEOTIDE SEQUENCE [LARGE SCALE GENOMIC DNA]</scope>
</reference>
<dbReference type="Proteomes" id="UP000410492">
    <property type="component" value="Unassembled WGS sequence"/>
</dbReference>
<evidence type="ECO:0000256" key="7">
    <source>
        <dbReference type="RuleBase" id="RU363107"/>
    </source>
</evidence>
<evidence type="ECO:0000313" key="8">
    <source>
        <dbReference type="EMBL" id="VEN53113.1"/>
    </source>
</evidence>
<protein>
    <recommendedName>
        <fullName evidence="7">PRA1 family protein</fullName>
    </recommendedName>
</protein>
<keyword evidence="6 7" id="KW-0472">Membrane</keyword>
<dbReference type="EMBL" id="CAACVG010009390">
    <property type="protein sequence ID" value="VEN53114.1"/>
    <property type="molecule type" value="Genomic_DNA"/>
</dbReference>
<dbReference type="EMBL" id="CAACVG010009390">
    <property type="protein sequence ID" value="VEN53113.1"/>
    <property type="molecule type" value="Genomic_DNA"/>
</dbReference>
<name>A0A653CZG7_CALMS</name>
<keyword evidence="4 7" id="KW-0812">Transmembrane</keyword>
<gene>
    <name evidence="8" type="ORF">CALMAC_LOCUS13028</name>
</gene>
<evidence type="ECO:0000256" key="2">
    <source>
        <dbReference type="ARBA" id="ARBA00004234"/>
    </source>
</evidence>
<comment type="subcellular location">
    <subcellularLocation>
        <location evidence="2">Cytoplasmic vesicle</location>
        <location evidence="2">Secretory vesicle</location>
        <location evidence="2">Synaptic vesicle</location>
    </subcellularLocation>
    <subcellularLocation>
        <location evidence="1 7">Membrane</location>
        <topology evidence="1 7">Multi-pass membrane protein</topology>
    </subcellularLocation>
</comment>
<feature type="transmembrane region" description="Helical" evidence="7">
    <location>
        <begin position="159"/>
        <end position="179"/>
    </location>
</feature>
<comment type="similarity">
    <text evidence="3 7">Belongs to the PRA1 family.</text>
</comment>
<accession>A0A653CZG7</accession>
<proteinExistence type="inferred from homology"/>
<dbReference type="GO" id="GO:0016020">
    <property type="term" value="C:membrane"/>
    <property type="evidence" value="ECO:0007669"/>
    <property type="project" value="UniProtKB-SubCell"/>
</dbReference>
<evidence type="ECO:0000256" key="5">
    <source>
        <dbReference type="ARBA" id="ARBA00022989"/>
    </source>
</evidence>
<evidence type="ECO:0000313" key="9">
    <source>
        <dbReference type="Proteomes" id="UP000410492"/>
    </source>
</evidence>
<dbReference type="PANTHER" id="PTHR19317">
    <property type="entry name" value="PRENYLATED RAB ACCEPTOR 1-RELATED"/>
    <property type="match status" value="1"/>
</dbReference>
<evidence type="ECO:0000256" key="4">
    <source>
        <dbReference type="ARBA" id="ARBA00022692"/>
    </source>
</evidence>
<sequence length="195" mass="22298">MNDISVDVAGEMDPPLNITEKSKFPSFLRIPTHIPDPKEFISTQRQNVRSWLVFIQTSNFKAPPSIPRLGKRIMRNIEYFQANYLFVFLGLVVYCLITSPLILIAMAGTFYAGYRLNKRHMENKKIFLFKQELTLAHQYGLVMACSLPVYYLVGAHSAMFWVIGASIVVITLHAAFYNIDALVKSDDEYPLLEEV</sequence>
<evidence type="ECO:0000256" key="6">
    <source>
        <dbReference type="ARBA" id="ARBA00023136"/>
    </source>
</evidence>
<dbReference type="Pfam" id="PF03208">
    <property type="entry name" value="PRA1"/>
    <property type="match status" value="1"/>
</dbReference>
<dbReference type="AlphaFoldDB" id="A0A653CZG7"/>
<keyword evidence="5 7" id="KW-1133">Transmembrane helix</keyword>
<dbReference type="OrthoDB" id="63113at2759"/>
<dbReference type="GO" id="GO:0008021">
    <property type="term" value="C:synaptic vesicle"/>
    <property type="evidence" value="ECO:0007669"/>
    <property type="project" value="UniProtKB-SubCell"/>
</dbReference>
<feature type="transmembrane region" description="Helical" evidence="7">
    <location>
        <begin position="84"/>
        <end position="112"/>
    </location>
</feature>
<feature type="transmembrane region" description="Helical" evidence="7">
    <location>
        <begin position="133"/>
        <end position="153"/>
    </location>
</feature>
<evidence type="ECO:0000256" key="1">
    <source>
        <dbReference type="ARBA" id="ARBA00004141"/>
    </source>
</evidence>
<dbReference type="InterPro" id="IPR004895">
    <property type="entry name" value="Prenylated_rab_accept_PRA1"/>
</dbReference>
<organism evidence="8 9">
    <name type="scientific">Callosobruchus maculatus</name>
    <name type="common">Southern cowpea weevil</name>
    <name type="synonym">Pulse bruchid</name>
    <dbReference type="NCBI Taxonomy" id="64391"/>
    <lineage>
        <taxon>Eukaryota</taxon>
        <taxon>Metazoa</taxon>
        <taxon>Ecdysozoa</taxon>
        <taxon>Arthropoda</taxon>
        <taxon>Hexapoda</taxon>
        <taxon>Insecta</taxon>
        <taxon>Pterygota</taxon>
        <taxon>Neoptera</taxon>
        <taxon>Endopterygota</taxon>
        <taxon>Coleoptera</taxon>
        <taxon>Polyphaga</taxon>
        <taxon>Cucujiformia</taxon>
        <taxon>Chrysomeloidea</taxon>
        <taxon>Chrysomelidae</taxon>
        <taxon>Bruchinae</taxon>
        <taxon>Bruchini</taxon>
        <taxon>Callosobruchus</taxon>
    </lineage>
</organism>
<evidence type="ECO:0000256" key="3">
    <source>
        <dbReference type="ARBA" id="ARBA00006483"/>
    </source>
</evidence>
<keyword evidence="9" id="KW-1185">Reference proteome</keyword>